<proteinExistence type="predicted"/>
<dbReference type="Proteomes" id="UP000017842">
    <property type="component" value="Unassembled WGS sequence"/>
</dbReference>
<dbReference type="InterPro" id="IPR008538">
    <property type="entry name" value="Uma2"/>
</dbReference>
<dbReference type="Pfam" id="PF05685">
    <property type="entry name" value="Uma2"/>
    <property type="match status" value="1"/>
</dbReference>
<sequence>MKVRVEKADAYFYPDVMVTCNPKDQANTLYKQHPVFIAEVLSPSTEAFDRGNKFNAYRQLDCLKTYWLIDTQAMRIDSFTRTQNDDWLLHSYTKADEIVEIKGIEVQCLLKELYEGTLPN</sequence>
<dbReference type="InterPro" id="IPR011335">
    <property type="entry name" value="Restrct_endonuc-II-like"/>
</dbReference>
<dbReference type="Gene3D" id="3.90.1570.10">
    <property type="entry name" value="tt1808, chain A"/>
    <property type="match status" value="1"/>
</dbReference>
<dbReference type="EMBL" id="AYLO01000159">
    <property type="protein sequence ID" value="ESS66959.1"/>
    <property type="molecule type" value="Genomic_DNA"/>
</dbReference>
<name>V5BGT1_9GAMM</name>
<protein>
    <recommendedName>
        <fullName evidence="1">Putative restriction endonuclease domain-containing protein</fullName>
    </recommendedName>
</protein>
<organism evidence="2 3">
    <name type="scientific">Methyloglobulus morosus KoM1</name>
    <dbReference type="NCBI Taxonomy" id="1116472"/>
    <lineage>
        <taxon>Bacteria</taxon>
        <taxon>Pseudomonadati</taxon>
        <taxon>Pseudomonadota</taxon>
        <taxon>Gammaproteobacteria</taxon>
        <taxon>Methylococcales</taxon>
        <taxon>Methylococcaceae</taxon>
        <taxon>Methyloglobulus</taxon>
    </lineage>
</organism>
<feature type="domain" description="Putative restriction endonuclease" evidence="1">
    <location>
        <begin position="2"/>
        <end position="101"/>
    </location>
</feature>
<evidence type="ECO:0000259" key="1">
    <source>
        <dbReference type="Pfam" id="PF05685"/>
    </source>
</evidence>
<accession>V5BGT1</accession>
<comment type="caution">
    <text evidence="2">The sequence shown here is derived from an EMBL/GenBank/DDBJ whole genome shotgun (WGS) entry which is preliminary data.</text>
</comment>
<dbReference type="AlphaFoldDB" id="V5BGT1"/>
<dbReference type="PANTHER" id="PTHR36558">
    <property type="entry name" value="GLR1098 PROTEIN"/>
    <property type="match status" value="1"/>
</dbReference>
<gene>
    <name evidence="2" type="ORF">MGMO_174c00250</name>
</gene>
<dbReference type="PANTHER" id="PTHR36558:SF1">
    <property type="entry name" value="RESTRICTION ENDONUCLEASE DOMAIN-CONTAINING PROTEIN-RELATED"/>
    <property type="match status" value="1"/>
</dbReference>
<dbReference type="PATRIC" id="fig|1116472.3.peg.3894"/>
<dbReference type="CDD" id="cd06260">
    <property type="entry name" value="DUF820-like"/>
    <property type="match status" value="1"/>
</dbReference>
<dbReference type="SUPFAM" id="SSF52980">
    <property type="entry name" value="Restriction endonuclease-like"/>
    <property type="match status" value="1"/>
</dbReference>
<evidence type="ECO:0000313" key="3">
    <source>
        <dbReference type="Proteomes" id="UP000017842"/>
    </source>
</evidence>
<dbReference type="eggNOG" id="COG4636">
    <property type="taxonomic scope" value="Bacteria"/>
</dbReference>
<dbReference type="STRING" id="1116472.MGMO_174c00250"/>
<dbReference type="InterPro" id="IPR012296">
    <property type="entry name" value="Nuclease_put_TT1808"/>
</dbReference>
<keyword evidence="3" id="KW-1185">Reference proteome</keyword>
<reference evidence="2 3" key="1">
    <citation type="journal article" date="2013" name="Genome Announc.">
        <title>Draft Genome Sequence of the Methanotrophic Gammaproteobacterium Methyloglobulus morosus DSM 22980 Strain KoM1.</title>
        <authorList>
            <person name="Poehlein A."/>
            <person name="Deutzmann J.S."/>
            <person name="Daniel R."/>
            <person name="Simeonova D.D."/>
        </authorList>
    </citation>
    <scope>NUCLEOTIDE SEQUENCE [LARGE SCALE GENOMIC DNA]</scope>
    <source>
        <strain evidence="2 3">KoM1</strain>
    </source>
</reference>
<evidence type="ECO:0000313" key="2">
    <source>
        <dbReference type="EMBL" id="ESS66959.1"/>
    </source>
</evidence>